<proteinExistence type="predicted"/>
<keyword evidence="1" id="KW-1133">Transmembrane helix</keyword>
<sequence>MIFRISPFWEAIGITGSVIIGSGIFILPYAVSISGLWAALGMGALALFLVLSIHLAYGEIVSNTEERHRLPGYARLYLGKFAGNLSKATELLLFNAVLLTYGILGGKFLSVVFGGNSTAWSLLFFAAAALVLLYSHVERIGSINFLIMSVVILMELAIAFLSFKAGSFSNLPLSGRDPFFSFGVFVFALAGLSIIADAREIFRRGNIEHKLKSVIILITSLPLLLYFIFIVSVLMATGMDATKDVFSGLAKVLGSRVIMAGAFIGAFSMFSSFLALGYDLKKIYELDIALPKLMSWALAALLPAAVFILIRIDFVKLVSIVGGIFIAIDGILVFFILRKMRAQGLSRVKFLPFGFLQRALLLPILVLSIVYEIIYQIF</sequence>
<feature type="transmembrane region" description="Helical" evidence="1">
    <location>
        <begin position="12"/>
        <end position="31"/>
    </location>
</feature>
<keyword evidence="1" id="KW-0472">Membrane</keyword>
<evidence type="ECO:0000256" key="1">
    <source>
        <dbReference type="SAM" id="Phobius"/>
    </source>
</evidence>
<dbReference type="Gene3D" id="1.20.1740.10">
    <property type="entry name" value="Amino acid/polyamine transporter I"/>
    <property type="match status" value="1"/>
</dbReference>
<name>A0A0G1LV48_9BACT</name>
<dbReference type="EMBL" id="LCIT01000002">
    <property type="protein sequence ID" value="KKT63584.1"/>
    <property type="molecule type" value="Genomic_DNA"/>
</dbReference>
<organism evidence="2 3">
    <name type="scientific">Candidatus Giovannonibacteria bacterium GW2011_GWA2_44_26</name>
    <dbReference type="NCBI Taxonomy" id="1618648"/>
    <lineage>
        <taxon>Bacteria</taxon>
        <taxon>Candidatus Giovannoniibacteriota</taxon>
    </lineage>
</organism>
<dbReference type="AlphaFoldDB" id="A0A0G1LV48"/>
<keyword evidence="1" id="KW-0812">Transmembrane</keyword>
<feature type="transmembrane region" description="Helical" evidence="1">
    <location>
        <begin position="290"/>
        <end position="312"/>
    </location>
</feature>
<evidence type="ECO:0000313" key="2">
    <source>
        <dbReference type="EMBL" id="KKT63584.1"/>
    </source>
</evidence>
<feature type="transmembrane region" description="Helical" evidence="1">
    <location>
        <begin position="257"/>
        <end position="278"/>
    </location>
</feature>
<feature type="transmembrane region" description="Helical" evidence="1">
    <location>
        <begin position="358"/>
        <end position="377"/>
    </location>
</feature>
<gene>
    <name evidence="2" type="ORF">UW55_C0002G0049</name>
</gene>
<evidence type="ECO:0000313" key="3">
    <source>
        <dbReference type="Proteomes" id="UP000033945"/>
    </source>
</evidence>
<feature type="transmembrane region" description="Helical" evidence="1">
    <location>
        <begin position="214"/>
        <end position="237"/>
    </location>
</feature>
<feature type="transmembrane region" description="Helical" evidence="1">
    <location>
        <begin position="144"/>
        <end position="163"/>
    </location>
</feature>
<feature type="transmembrane region" description="Helical" evidence="1">
    <location>
        <begin position="119"/>
        <end position="137"/>
    </location>
</feature>
<reference evidence="2 3" key="1">
    <citation type="journal article" date="2015" name="Nature">
        <title>rRNA introns, odd ribosomes, and small enigmatic genomes across a large radiation of phyla.</title>
        <authorList>
            <person name="Brown C.T."/>
            <person name="Hug L.A."/>
            <person name="Thomas B.C."/>
            <person name="Sharon I."/>
            <person name="Castelle C.J."/>
            <person name="Singh A."/>
            <person name="Wilkins M.J."/>
            <person name="Williams K.H."/>
            <person name="Banfield J.F."/>
        </authorList>
    </citation>
    <scope>NUCLEOTIDE SEQUENCE [LARGE SCALE GENOMIC DNA]</scope>
</reference>
<feature type="transmembrane region" description="Helical" evidence="1">
    <location>
        <begin position="37"/>
        <end position="57"/>
    </location>
</feature>
<accession>A0A0G1LV48</accession>
<protein>
    <submittedName>
        <fullName evidence="2">Aromatic amino acid permease</fullName>
    </submittedName>
</protein>
<feature type="transmembrane region" description="Helical" evidence="1">
    <location>
        <begin position="318"/>
        <end position="337"/>
    </location>
</feature>
<dbReference type="Proteomes" id="UP000033945">
    <property type="component" value="Unassembled WGS sequence"/>
</dbReference>
<feature type="transmembrane region" description="Helical" evidence="1">
    <location>
        <begin position="179"/>
        <end position="202"/>
    </location>
</feature>
<feature type="transmembrane region" description="Helical" evidence="1">
    <location>
        <begin position="91"/>
        <end position="113"/>
    </location>
</feature>
<comment type="caution">
    <text evidence="2">The sequence shown here is derived from an EMBL/GenBank/DDBJ whole genome shotgun (WGS) entry which is preliminary data.</text>
</comment>